<feature type="region of interest" description="Disordered" evidence="1">
    <location>
        <begin position="1"/>
        <end position="74"/>
    </location>
</feature>
<dbReference type="KEGG" id="het:BBW65_06525"/>
<gene>
    <name evidence="2" type="ORF">BBW65_06525</name>
</gene>
<dbReference type="STRING" id="222136.BBW65_06525"/>
<accession>A0A1B1U700</accession>
<feature type="compositionally biased region" description="Polar residues" evidence="1">
    <location>
        <begin position="20"/>
        <end position="39"/>
    </location>
</feature>
<reference evidence="3" key="1">
    <citation type="submission" date="2016-07" db="EMBL/GenBank/DDBJ databases">
        <authorList>
            <person name="Florea S."/>
            <person name="Webb J.S."/>
            <person name="Jaromczyk J."/>
            <person name="Schardl C.L."/>
        </authorList>
    </citation>
    <scope>NUCLEOTIDE SEQUENCE [LARGE SCALE GENOMIC DNA]</scope>
    <source>
        <strain evidence="3">MIT 01-6242</strain>
    </source>
</reference>
<organism evidence="2 3">
    <name type="scientific">Helicobacter enhydrae</name>
    <dbReference type="NCBI Taxonomy" id="222136"/>
    <lineage>
        <taxon>Bacteria</taxon>
        <taxon>Pseudomonadati</taxon>
        <taxon>Campylobacterota</taxon>
        <taxon>Epsilonproteobacteria</taxon>
        <taxon>Campylobacterales</taxon>
        <taxon>Helicobacteraceae</taxon>
        <taxon>Helicobacter</taxon>
    </lineage>
</organism>
<proteinExistence type="predicted"/>
<dbReference type="Proteomes" id="UP000092884">
    <property type="component" value="Chromosome"/>
</dbReference>
<protein>
    <submittedName>
        <fullName evidence="2">Uncharacterized protein</fullName>
    </submittedName>
</protein>
<evidence type="ECO:0000313" key="3">
    <source>
        <dbReference type="Proteomes" id="UP000092884"/>
    </source>
</evidence>
<feature type="compositionally biased region" description="Basic and acidic residues" evidence="1">
    <location>
        <begin position="7"/>
        <end position="19"/>
    </location>
</feature>
<evidence type="ECO:0000256" key="1">
    <source>
        <dbReference type="SAM" id="MobiDB-lite"/>
    </source>
</evidence>
<feature type="compositionally biased region" description="Basic residues" evidence="1">
    <location>
        <begin position="59"/>
        <end position="74"/>
    </location>
</feature>
<keyword evidence="3" id="KW-1185">Reference proteome</keyword>
<dbReference type="AlphaFoldDB" id="A0A1B1U700"/>
<dbReference type="EMBL" id="CP016503">
    <property type="protein sequence ID" value="ANV98472.1"/>
    <property type="molecule type" value="Genomic_DNA"/>
</dbReference>
<name>A0A1B1U700_9HELI</name>
<evidence type="ECO:0000313" key="2">
    <source>
        <dbReference type="EMBL" id="ANV98472.1"/>
    </source>
</evidence>
<sequence length="74" mass="8742">MLCSSQLEKKTLRDSRIAKEQTSPSQTQKRFKSTLNCPQSHPFAKPRFKKKTSRDSRIAKHNHYHKISQNKIKF</sequence>